<name>A0A9D4D4G3_DREPO</name>
<reference evidence="2" key="2">
    <citation type="submission" date="2020-11" db="EMBL/GenBank/DDBJ databases">
        <authorList>
            <person name="McCartney M.A."/>
            <person name="Auch B."/>
            <person name="Kono T."/>
            <person name="Mallez S."/>
            <person name="Becker A."/>
            <person name="Gohl D.M."/>
            <person name="Silverstein K.A.T."/>
            <person name="Koren S."/>
            <person name="Bechman K.B."/>
            <person name="Herman A."/>
            <person name="Abrahante J.E."/>
            <person name="Garbe J."/>
        </authorList>
    </citation>
    <scope>NUCLEOTIDE SEQUENCE</scope>
    <source>
        <strain evidence="2">Duluth1</strain>
        <tissue evidence="2">Whole animal</tissue>
    </source>
</reference>
<dbReference type="EMBL" id="JAIWYP010000011">
    <property type="protein sequence ID" value="KAH3738480.1"/>
    <property type="molecule type" value="Genomic_DNA"/>
</dbReference>
<evidence type="ECO:0000313" key="3">
    <source>
        <dbReference type="Proteomes" id="UP000828390"/>
    </source>
</evidence>
<accession>A0A9D4D4G3</accession>
<feature type="compositionally biased region" description="Polar residues" evidence="1">
    <location>
        <begin position="1"/>
        <end position="11"/>
    </location>
</feature>
<dbReference type="AlphaFoldDB" id="A0A9D4D4G3"/>
<dbReference type="GO" id="GO:0042981">
    <property type="term" value="P:regulation of apoptotic process"/>
    <property type="evidence" value="ECO:0007669"/>
    <property type="project" value="InterPro"/>
</dbReference>
<reference evidence="2" key="1">
    <citation type="journal article" date="2019" name="bioRxiv">
        <title>The Genome of the Zebra Mussel, Dreissena polymorpha: A Resource for Invasive Species Research.</title>
        <authorList>
            <person name="McCartney M.A."/>
            <person name="Auch B."/>
            <person name="Kono T."/>
            <person name="Mallez S."/>
            <person name="Zhang Y."/>
            <person name="Obille A."/>
            <person name="Becker A."/>
            <person name="Abrahante J.E."/>
            <person name="Garbe J."/>
            <person name="Badalamenti J.P."/>
            <person name="Herman A."/>
            <person name="Mangelson H."/>
            <person name="Liachko I."/>
            <person name="Sullivan S."/>
            <person name="Sone E.D."/>
            <person name="Koren S."/>
            <person name="Silverstein K.A.T."/>
            <person name="Beckman K.B."/>
            <person name="Gohl D.M."/>
        </authorList>
    </citation>
    <scope>NUCLEOTIDE SEQUENCE</scope>
    <source>
        <strain evidence="2">Duluth1</strain>
        <tissue evidence="2">Whole animal</tissue>
    </source>
</reference>
<sequence length="224" mass="25380">MQRSASNQQASGYFPFDPSDQSSYKSSPGPIEHAPSSQAEEGQCDAKPYENTASVDKSYAFDTTTELFAQLIESSWEITDEDDADEADAIGEEFTHQSEANGVRHDPKAKEVGARLRLIADALNKRKLQAPVESVDPSQYIFDIATNIALSTTFEQFVEALPREAAKTIGWDQVAVYWYIIRTSFRIKNSITIFATQYFRSRFRDWINRQPRGWDSIFDEPIVD</sequence>
<feature type="region of interest" description="Disordered" evidence="1">
    <location>
        <begin position="1"/>
        <end position="48"/>
    </location>
</feature>
<dbReference type="OrthoDB" id="6143802at2759"/>
<dbReference type="Proteomes" id="UP000828390">
    <property type="component" value="Unassembled WGS sequence"/>
</dbReference>
<proteinExistence type="predicted"/>
<dbReference type="Gene3D" id="1.10.437.10">
    <property type="entry name" value="Blc2-like"/>
    <property type="match status" value="1"/>
</dbReference>
<comment type="caution">
    <text evidence="2">The sequence shown here is derived from an EMBL/GenBank/DDBJ whole genome shotgun (WGS) entry which is preliminary data.</text>
</comment>
<protein>
    <submittedName>
        <fullName evidence="2">Uncharacterized protein</fullName>
    </submittedName>
</protein>
<dbReference type="InterPro" id="IPR036834">
    <property type="entry name" value="Bcl-2-like_sf"/>
</dbReference>
<gene>
    <name evidence="2" type="ORF">DPMN_045114</name>
</gene>
<organism evidence="2 3">
    <name type="scientific">Dreissena polymorpha</name>
    <name type="common">Zebra mussel</name>
    <name type="synonym">Mytilus polymorpha</name>
    <dbReference type="NCBI Taxonomy" id="45954"/>
    <lineage>
        <taxon>Eukaryota</taxon>
        <taxon>Metazoa</taxon>
        <taxon>Spiralia</taxon>
        <taxon>Lophotrochozoa</taxon>
        <taxon>Mollusca</taxon>
        <taxon>Bivalvia</taxon>
        <taxon>Autobranchia</taxon>
        <taxon>Heteroconchia</taxon>
        <taxon>Euheterodonta</taxon>
        <taxon>Imparidentia</taxon>
        <taxon>Neoheterodontei</taxon>
        <taxon>Myida</taxon>
        <taxon>Dreissenoidea</taxon>
        <taxon>Dreissenidae</taxon>
        <taxon>Dreissena</taxon>
    </lineage>
</organism>
<evidence type="ECO:0000256" key="1">
    <source>
        <dbReference type="SAM" id="MobiDB-lite"/>
    </source>
</evidence>
<evidence type="ECO:0000313" key="2">
    <source>
        <dbReference type="EMBL" id="KAH3738480.1"/>
    </source>
</evidence>
<keyword evidence="3" id="KW-1185">Reference proteome</keyword>
<dbReference type="SUPFAM" id="SSF56854">
    <property type="entry name" value="Bcl-2 inhibitors of programmed cell death"/>
    <property type="match status" value="1"/>
</dbReference>